<protein>
    <recommendedName>
        <fullName evidence="2">DUF4126 domain-containing protein</fullName>
    </recommendedName>
</protein>
<evidence type="ECO:0000313" key="3">
    <source>
        <dbReference type="EMBL" id="MVN22065.1"/>
    </source>
</evidence>
<reference evidence="3 4" key="1">
    <citation type="submission" date="2019-12" db="EMBL/GenBank/DDBJ databases">
        <title>Mucilaginibacter sp. HMF7410 genome sequencing and assembly.</title>
        <authorList>
            <person name="Kang H."/>
            <person name="Cha I."/>
            <person name="Kim H."/>
            <person name="Joh K."/>
        </authorList>
    </citation>
    <scope>NUCLEOTIDE SEQUENCE [LARGE SCALE GENOMIC DNA]</scope>
    <source>
        <strain evidence="3 4">HMF7410</strain>
    </source>
</reference>
<keyword evidence="1" id="KW-1133">Transmembrane helix</keyword>
<dbReference type="EMBL" id="WPIK01000009">
    <property type="protein sequence ID" value="MVN22065.1"/>
    <property type="molecule type" value="Genomic_DNA"/>
</dbReference>
<dbReference type="RefSeq" id="WP_157566969.1">
    <property type="nucleotide sequence ID" value="NZ_WPIK01000009.1"/>
</dbReference>
<name>A0A7K1SXL8_9SPHI</name>
<organism evidence="3 4">
    <name type="scientific">Mucilaginibacter arboris</name>
    <dbReference type="NCBI Taxonomy" id="2682090"/>
    <lineage>
        <taxon>Bacteria</taxon>
        <taxon>Pseudomonadati</taxon>
        <taxon>Bacteroidota</taxon>
        <taxon>Sphingobacteriia</taxon>
        <taxon>Sphingobacteriales</taxon>
        <taxon>Sphingobacteriaceae</taxon>
        <taxon>Mucilaginibacter</taxon>
    </lineage>
</organism>
<dbReference type="Pfam" id="PF13548">
    <property type="entry name" value="DUF4126"/>
    <property type="match status" value="1"/>
</dbReference>
<feature type="transmembrane region" description="Helical" evidence="1">
    <location>
        <begin position="106"/>
        <end position="127"/>
    </location>
</feature>
<dbReference type="Proteomes" id="UP000462014">
    <property type="component" value="Unassembled WGS sequence"/>
</dbReference>
<sequence>MEPKPLNRFWPTTGLAIVSGMRSLASISALSGYLSKAPSPLLTGFPFGFLQKRYVAIGLKALTLAEMAGDKLPDAPDRIVKAGLIGRGLSGALAGAALYKSRNGSALAGAILGGTVAVAATYGAYYLRKKLVKSSNVNDPTIGGLEDIVALQTASLIL</sequence>
<keyword evidence="4" id="KW-1185">Reference proteome</keyword>
<proteinExistence type="predicted"/>
<accession>A0A7K1SXL8</accession>
<dbReference type="AlphaFoldDB" id="A0A7K1SXL8"/>
<keyword evidence="1" id="KW-0812">Transmembrane</keyword>
<evidence type="ECO:0000313" key="4">
    <source>
        <dbReference type="Proteomes" id="UP000462014"/>
    </source>
</evidence>
<comment type="caution">
    <text evidence="3">The sequence shown here is derived from an EMBL/GenBank/DDBJ whole genome shotgun (WGS) entry which is preliminary data.</text>
</comment>
<keyword evidence="1" id="KW-0472">Membrane</keyword>
<gene>
    <name evidence="3" type="ORF">GO621_11035</name>
</gene>
<feature type="domain" description="DUF4126" evidence="2">
    <location>
        <begin position="13"/>
        <end position="154"/>
    </location>
</feature>
<evidence type="ECO:0000256" key="1">
    <source>
        <dbReference type="SAM" id="Phobius"/>
    </source>
</evidence>
<evidence type="ECO:0000259" key="2">
    <source>
        <dbReference type="Pfam" id="PF13548"/>
    </source>
</evidence>
<dbReference type="InterPro" id="IPR025196">
    <property type="entry name" value="DUF4126"/>
</dbReference>